<evidence type="ECO:0000313" key="6">
    <source>
        <dbReference type="Proteomes" id="UP000078555"/>
    </source>
</evidence>
<proteinExistence type="inferred from homology"/>
<sequence length="912" mass="106077">MDDEEGTTCFNCDILICGTSLLNTLLSVYFSINNYKVIHIDKNNYYGDVNCSLTFDQFQDEKKNLHNFYEEYFPLSSNLNDEKKKKLLGEVMQNYFQINNNKFNVDLNPKILYNESNIVNLLVSLNAHAYISFVGIQHFYLTYKKDITPSKGDCTNAEEKKEMNDTDEKETSKGVNSMCVKKDLSDGEEDLILLKIPLNKSQVFLDTNLNLCEKRMIMNFIYKNIVHDRNYTFSSYSNYNFVKRANVMQHKCPLQSGKQPSQEITRDTANNHLLEKDICKCSEKNPYRDEKEELTNVNILDYLKMYNITNKIRDYIIYGIGLFDLELENCNDKSISEYYLSGYTKEKNFIINKKEFLQRLHILINSLNKFKSQNLFENAFIYPTYGLNDIIYAISRVACLNNAIYMINRKIQNIIFSDFYLNGKENMKNKDASSVCSSSSVPASDCAQIEEIVLDNGYIIRPKFVISSSSNINFCEMKKYLFSKNRGKKTAKKGKIQIVTNRLIVLSTYSLLGKNGLSFYIHKHPNLEQDKKKHAHNLDTSVHILQLDYGSGSCPSGFFLTYFTSLSIKKQQDENSPSSTSINCRKEKDINYQDSCKQRNTKENKQKPLNFLLLFDVLKLYIKKHKDTTNAHVGSNLPRKLPFNENFWNKVIHLFNPDQIKSAPVDEISKMEKAENGEIGERIEVENYHPKSSTDATNGQYDKTGEVSSEQQPQRDEARRESLTNSFNELLTNEGVIYFAYYEYKPVVYRKDTIKLISRNMENYKKILENIEKSSTKEHLGDKEKVEKRENEKNILNRMNPDNNNNSDVDVIKKNSEQGKNENKLKQIITHNHSHKNSIVGLEEDKNICNLLFTNDTHNYPIYPMIEDVSTFFYIINKIHKTFLQPNHIQTLYDTYNDIIKTQFNLQTKSTI</sequence>
<name>A0A1A8YPQ1_PLAOA</name>
<comment type="similarity">
    <text evidence="1">Belongs to the Rab GDI family.</text>
</comment>
<dbReference type="SUPFAM" id="SSF51905">
    <property type="entry name" value="FAD/NAD(P)-binding domain"/>
    <property type="match status" value="1"/>
</dbReference>
<evidence type="ECO:0000313" key="3">
    <source>
        <dbReference type="EMBL" id="SBT33102.1"/>
    </source>
</evidence>
<dbReference type="PANTHER" id="PTHR11787">
    <property type="entry name" value="RAB GDP-DISSOCIATION INHIBITOR"/>
    <property type="match status" value="1"/>
</dbReference>
<evidence type="ECO:0000313" key="5">
    <source>
        <dbReference type="Proteomes" id="UP000078550"/>
    </source>
</evidence>
<dbReference type="EMBL" id="FLRD01000051">
    <property type="protein sequence ID" value="SBT33102.1"/>
    <property type="molecule type" value="Genomic_DNA"/>
</dbReference>
<dbReference type="Gene3D" id="3.30.519.10">
    <property type="entry name" value="Guanine Nucleotide Dissociation Inhibitor, domain 2"/>
    <property type="match status" value="1"/>
</dbReference>
<dbReference type="GO" id="GO:0007264">
    <property type="term" value="P:small GTPase-mediated signal transduction"/>
    <property type="evidence" value="ECO:0007669"/>
    <property type="project" value="InterPro"/>
</dbReference>
<dbReference type="InterPro" id="IPR018203">
    <property type="entry name" value="GDP_dissociation_inhibitor"/>
</dbReference>
<dbReference type="PANTHER" id="PTHR11787:SF8">
    <property type="entry name" value="RAB GDP DISSOCIATION INHIBITOR"/>
    <property type="match status" value="1"/>
</dbReference>
<feature type="region of interest" description="Disordered" evidence="2">
    <location>
        <begin position="152"/>
        <end position="174"/>
    </location>
</feature>
<organism evidence="4 5">
    <name type="scientific">Plasmodium ovale wallikeri</name>
    <dbReference type="NCBI Taxonomy" id="864142"/>
    <lineage>
        <taxon>Eukaryota</taxon>
        <taxon>Sar</taxon>
        <taxon>Alveolata</taxon>
        <taxon>Apicomplexa</taxon>
        <taxon>Aconoidasida</taxon>
        <taxon>Haemosporida</taxon>
        <taxon>Plasmodiidae</taxon>
        <taxon>Plasmodium</taxon>
        <taxon>Plasmodium (Plasmodium)</taxon>
    </lineage>
</organism>
<dbReference type="PRINTS" id="PR00891">
    <property type="entry name" value="RABGDIREP"/>
</dbReference>
<evidence type="ECO:0000313" key="4">
    <source>
        <dbReference type="EMBL" id="SBT33529.1"/>
    </source>
</evidence>
<feature type="compositionally biased region" description="Basic and acidic residues" evidence="2">
    <location>
        <begin position="157"/>
        <end position="172"/>
    </location>
</feature>
<dbReference type="EMBL" id="FLRE01000063">
    <property type="protein sequence ID" value="SBT33529.1"/>
    <property type="molecule type" value="Genomic_DNA"/>
</dbReference>
<dbReference type="Proteomes" id="UP000078550">
    <property type="component" value="Unassembled WGS sequence"/>
</dbReference>
<dbReference type="Gene3D" id="3.50.50.60">
    <property type="entry name" value="FAD/NAD(P)-binding domain"/>
    <property type="match status" value="2"/>
</dbReference>
<feature type="region of interest" description="Disordered" evidence="2">
    <location>
        <begin position="673"/>
        <end position="722"/>
    </location>
</feature>
<protein>
    <submittedName>
        <fullName evidence="4">GDP dissociation inhibitor, putative</fullName>
    </submittedName>
</protein>
<gene>
    <name evidence="3" type="ORF">POVWA1_015440</name>
    <name evidence="4" type="ORF">POVWA2_015180</name>
</gene>
<dbReference type="GO" id="GO:0005737">
    <property type="term" value="C:cytoplasm"/>
    <property type="evidence" value="ECO:0007669"/>
    <property type="project" value="TreeGrafter"/>
</dbReference>
<evidence type="ECO:0000256" key="1">
    <source>
        <dbReference type="ARBA" id="ARBA00005593"/>
    </source>
</evidence>
<reference evidence="4" key="1">
    <citation type="submission" date="2016-05" db="EMBL/GenBank/DDBJ databases">
        <authorList>
            <person name="Lavstsen T."/>
            <person name="Jespersen J.S."/>
        </authorList>
    </citation>
    <scope>NUCLEOTIDE SEQUENCE [LARGE SCALE GENOMIC DNA]</scope>
</reference>
<feature type="compositionally biased region" description="Basic and acidic residues" evidence="2">
    <location>
        <begin position="673"/>
        <end position="689"/>
    </location>
</feature>
<dbReference type="GO" id="GO:0016192">
    <property type="term" value="P:vesicle-mediated transport"/>
    <property type="evidence" value="ECO:0007669"/>
    <property type="project" value="TreeGrafter"/>
</dbReference>
<accession>A0A1A8YPQ1</accession>
<feature type="compositionally biased region" description="Basic and acidic residues" evidence="2">
    <location>
        <begin position="713"/>
        <end position="722"/>
    </location>
</feature>
<reference evidence="5 6" key="2">
    <citation type="submission" date="2016-05" db="EMBL/GenBank/DDBJ databases">
        <authorList>
            <person name="Naeem Raeece"/>
        </authorList>
    </citation>
    <scope>NUCLEOTIDE SEQUENCE [LARGE SCALE GENOMIC DNA]</scope>
</reference>
<dbReference type="InterPro" id="IPR036188">
    <property type="entry name" value="FAD/NAD-bd_sf"/>
</dbReference>
<keyword evidence="6" id="KW-1185">Reference proteome</keyword>
<feature type="compositionally biased region" description="Polar residues" evidence="2">
    <location>
        <begin position="690"/>
        <end position="712"/>
    </location>
</feature>
<evidence type="ECO:0000256" key="2">
    <source>
        <dbReference type="SAM" id="MobiDB-lite"/>
    </source>
</evidence>
<dbReference type="AlphaFoldDB" id="A0A1A8YPQ1"/>
<dbReference type="GO" id="GO:0005093">
    <property type="term" value="F:Rab GDP-dissociation inhibitor activity"/>
    <property type="evidence" value="ECO:0007669"/>
    <property type="project" value="TreeGrafter"/>
</dbReference>
<dbReference type="Pfam" id="PF00996">
    <property type="entry name" value="GDI"/>
    <property type="match status" value="2"/>
</dbReference>
<dbReference type="Proteomes" id="UP000078555">
    <property type="component" value="Unassembled WGS sequence"/>
</dbReference>